<feature type="compositionally biased region" description="Polar residues" evidence="5">
    <location>
        <begin position="108"/>
        <end position="120"/>
    </location>
</feature>
<dbReference type="EMBL" id="JBHRYN010000012">
    <property type="protein sequence ID" value="MFC3702434.1"/>
    <property type="molecule type" value="Genomic_DNA"/>
</dbReference>
<feature type="region of interest" description="Disordered" evidence="5">
    <location>
        <begin position="100"/>
        <end position="120"/>
    </location>
</feature>
<reference evidence="7" key="1">
    <citation type="journal article" date="2019" name="Int. J. Syst. Evol. Microbiol.">
        <title>The Global Catalogue of Microorganisms (GCM) 10K type strain sequencing project: providing services to taxonomists for standard genome sequencing and annotation.</title>
        <authorList>
            <consortium name="The Broad Institute Genomics Platform"/>
            <consortium name="The Broad Institute Genome Sequencing Center for Infectious Disease"/>
            <person name="Wu L."/>
            <person name="Ma J."/>
        </authorList>
    </citation>
    <scope>NUCLEOTIDE SEQUENCE [LARGE SCALE GENOMIC DNA]</scope>
    <source>
        <strain evidence="7">CECT 8288</strain>
    </source>
</reference>
<evidence type="ECO:0000256" key="5">
    <source>
        <dbReference type="SAM" id="MobiDB-lite"/>
    </source>
</evidence>
<comment type="function">
    <text evidence="4">Chaperone for NapA, the catalytic subunit of the periplasmic nitrate reductase. It binds directly and specifically to the twin-arginine signal peptide of NapA, preventing premature interaction with the Tat translocase and premature export.</text>
</comment>
<comment type="subunit">
    <text evidence="4">Interacts with the cytoplasmic NapA precursor.</text>
</comment>
<sequence>MKNAVTIQSWNDEEHIVSVIIHARPERLTTINLAMEAIPGVERVANDGLGKEVILISASSAKKVMQRIEQIQELEGVLSASMVAHHTETAESLEEEIELSSLVRQHSEQANESQITSSQA</sequence>
<evidence type="ECO:0000256" key="3">
    <source>
        <dbReference type="ARBA" id="ARBA00023186"/>
    </source>
</evidence>
<keyword evidence="2 4" id="KW-0963">Cytoplasm</keyword>
<organism evidence="6 7">
    <name type="scientific">Reinekea marina</name>
    <dbReference type="NCBI Taxonomy" id="1310421"/>
    <lineage>
        <taxon>Bacteria</taxon>
        <taxon>Pseudomonadati</taxon>
        <taxon>Pseudomonadota</taxon>
        <taxon>Gammaproteobacteria</taxon>
        <taxon>Oceanospirillales</taxon>
        <taxon>Saccharospirillaceae</taxon>
        <taxon>Reinekea</taxon>
    </lineage>
</organism>
<dbReference type="RefSeq" id="WP_290281228.1">
    <property type="nucleotide sequence ID" value="NZ_JAUFQI010000001.1"/>
</dbReference>
<dbReference type="HAMAP" id="MF_02200">
    <property type="entry name" value="NapD"/>
    <property type="match status" value="1"/>
</dbReference>
<name>A0ABV7WU95_9GAMM</name>
<dbReference type="PANTHER" id="PTHR38603">
    <property type="entry name" value="CHAPERONE NAPD"/>
    <property type="match status" value="1"/>
</dbReference>
<evidence type="ECO:0000256" key="4">
    <source>
        <dbReference type="HAMAP-Rule" id="MF_02200"/>
    </source>
</evidence>
<dbReference type="Pfam" id="PF03927">
    <property type="entry name" value="NapD"/>
    <property type="match status" value="1"/>
</dbReference>
<protein>
    <recommendedName>
        <fullName evidence="4">Chaperone NapD</fullName>
    </recommendedName>
    <alternativeName>
        <fullName evidence="4">NapA signal peptide-binding chaperone NapD</fullName>
    </alternativeName>
</protein>
<evidence type="ECO:0000313" key="7">
    <source>
        <dbReference type="Proteomes" id="UP001595710"/>
    </source>
</evidence>
<gene>
    <name evidence="4" type="primary">napD</name>
    <name evidence="6" type="ORF">ACFOND_12360</name>
</gene>
<dbReference type="Proteomes" id="UP001595710">
    <property type="component" value="Unassembled WGS sequence"/>
</dbReference>
<evidence type="ECO:0000256" key="1">
    <source>
        <dbReference type="ARBA" id="ARBA00004496"/>
    </source>
</evidence>
<comment type="caution">
    <text evidence="6">The sequence shown here is derived from an EMBL/GenBank/DDBJ whole genome shotgun (WGS) entry which is preliminary data.</text>
</comment>
<keyword evidence="3 4" id="KW-0143">Chaperone</keyword>
<keyword evidence="7" id="KW-1185">Reference proteome</keyword>
<comment type="subcellular location">
    <subcellularLocation>
        <location evidence="1 4">Cytoplasm</location>
    </subcellularLocation>
</comment>
<dbReference type="Gene3D" id="3.30.70.920">
    <property type="match status" value="1"/>
</dbReference>
<dbReference type="InterPro" id="IPR005623">
    <property type="entry name" value="Chaperone_NapD_NO3_reduct"/>
</dbReference>
<dbReference type="PANTHER" id="PTHR38603:SF1">
    <property type="entry name" value="CHAPERONE NAPD"/>
    <property type="match status" value="1"/>
</dbReference>
<comment type="similarity">
    <text evidence="4">Belongs to the NapD family.</text>
</comment>
<evidence type="ECO:0000256" key="2">
    <source>
        <dbReference type="ARBA" id="ARBA00022490"/>
    </source>
</evidence>
<proteinExistence type="inferred from homology"/>
<accession>A0ABV7WU95</accession>
<evidence type="ECO:0000313" key="6">
    <source>
        <dbReference type="EMBL" id="MFC3702434.1"/>
    </source>
</evidence>